<organism evidence="1">
    <name type="scientific">Trypanosoma brucei equiperdum</name>
    <dbReference type="NCBI Taxonomy" id="630700"/>
    <lineage>
        <taxon>Eukaryota</taxon>
        <taxon>Discoba</taxon>
        <taxon>Euglenozoa</taxon>
        <taxon>Kinetoplastea</taxon>
        <taxon>Metakinetoplastina</taxon>
        <taxon>Trypanosomatida</taxon>
        <taxon>Trypanosomatidae</taxon>
        <taxon>Trypanosoma</taxon>
    </lineage>
</organism>
<reference evidence="1" key="1">
    <citation type="submission" date="2018-09" db="EMBL/GenBank/DDBJ databases">
        <title>whole genome sequence of T. equiperdum IVM-t1 strain.</title>
        <authorList>
            <person name="Suganuma K."/>
        </authorList>
    </citation>
    <scope>NUCLEOTIDE SEQUENCE [LARGE SCALE GENOMIC DNA]</scope>
    <source>
        <strain evidence="1">IVM-t1</strain>
    </source>
</reference>
<sequence length="295" mass="33194">MTMRRFGGALTRPLGGMRRVVVGPNGSVPEAGCVPTFETRRRKRLRLGGSLTGDWVASTELLSGSCVREEEARLLCFEKYGFVHKPLTMASWSDFLQELARFEFRWRLLPCVGGVTVLNIVERNCGDENVLCDLRTSCGSAPFAQFFECLGAFVQGTSEKRCIMFCDPNGPEQSLEIRAKRHLSPALGEGFEDEKPILPTLAQYDCRGTLVDLVLKDMKTDVLRPIISDISMQALNYAFLVSIPLFLRQADVGVRNTDLVSKEQMRHFRFAWCFLRRESMMTPVEIGELDTLLPP</sequence>
<accession>A0A3L6LCX1</accession>
<dbReference type="EMBL" id="QSBY01000006">
    <property type="protein sequence ID" value="RHW72220.1"/>
    <property type="molecule type" value="Genomic_DNA"/>
</dbReference>
<dbReference type="Proteomes" id="UP000266743">
    <property type="component" value="Chromosome 6"/>
</dbReference>
<evidence type="ECO:0000313" key="1">
    <source>
        <dbReference type="EMBL" id="RHW72220.1"/>
    </source>
</evidence>
<name>A0A3L6LCX1_9TRYP</name>
<dbReference type="AlphaFoldDB" id="A0A3L6LCX1"/>
<proteinExistence type="predicted"/>
<protein>
    <submittedName>
        <fullName evidence="1">Uncharacterized protein</fullName>
    </submittedName>
</protein>
<gene>
    <name evidence="1" type="ORF">DPX39_060024700</name>
</gene>
<comment type="caution">
    <text evidence="1">The sequence shown here is derived from an EMBL/GenBank/DDBJ whole genome shotgun (WGS) entry which is preliminary data.</text>
</comment>